<name>A0ABP7AX78_9ACTN</name>
<evidence type="ECO:0000256" key="2">
    <source>
        <dbReference type="SAM" id="MobiDB-lite"/>
    </source>
</evidence>
<feature type="region of interest" description="Disordered" evidence="2">
    <location>
        <begin position="128"/>
        <end position="169"/>
    </location>
</feature>
<dbReference type="Proteomes" id="UP001501490">
    <property type="component" value="Unassembled WGS sequence"/>
</dbReference>
<keyword evidence="5" id="KW-1185">Reference proteome</keyword>
<feature type="compositionally biased region" description="Basic and acidic residues" evidence="2">
    <location>
        <begin position="156"/>
        <end position="169"/>
    </location>
</feature>
<dbReference type="PANTHER" id="PTHR30204:SF98">
    <property type="entry name" value="HTH-TYPE TRANSCRIPTIONAL REGULATOR ADHR"/>
    <property type="match status" value="1"/>
</dbReference>
<dbReference type="InterPro" id="IPR009061">
    <property type="entry name" value="DNA-bd_dom_put_sf"/>
</dbReference>
<accession>A0ABP7AX78</accession>
<dbReference type="Gene3D" id="1.10.1660.10">
    <property type="match status" value="1"/>
</dbReference>
<dbReference type="CDD" id="cd01109">
    <property type="entry name" value="HTH_YyaN"/>
    <property type="match status" value="1"/>
</dbReference>
<evidence type="ECO:0000313" key="5">
    <source>
        <dbReference type="Proteomes" id="UP001501490"/>
    </source>
</evidence>
<evidence type="ECO:0000313" key="4">
    <source>
        <dbReference type="EMBL" id="GAA3642852.1"/>
    </source>
</evidence>
<comment type="caution">
    <text evidence="4">The sequence shown here is derived from an EMBL/GenBank/DDBJ whole genome shotgun (WGS) entry which is preliminary data.</text>
</comment>
<feature type="domain" description="HTH merR-type" evidence="3">
    <location>
        <begin position="13"/>
        <end position="82"/>
    </location>
</feature>
<dbReference type="SMART" id="SM00422">
    <property type="entry name" value="HTH_MERR"/>
    <property type="match status" value="1"/>
</dbReference>
<dbReference type="Pfam" id="PF13411">
    <property type="entry name" value="MerR_1"/>
    <property type="match status" value="1"/>
</dbReference>
<organism evidence="4 5">
    <name type="scientific">Microlunatus ginsengisoli</name>
    <dbReference type="NCBI Taxonomy" id="363863"/>
    <lineage>
        <taxon>Bacteria</taxon>
        <taxon>Bacillati</taxon>
        <taxon>Actinomycetota</taxon>
        <taxon>Actinomycetes</taxon>
        <taxon>Propionibacteriales</taxon>
        <taxon>Propionibacteriaceae</taxon>
        <taxon>Microlunatus</taxon>
    </lineage>
</organism>
<feature type="compositionally biased region" description="Pro residues" evidence="2">
    <location>
        <begin position="133"/>
        <end position="144"/>
    </location>
</feature>
<proteinExistence type="predicted"/>
<dbReference type="PANTHER" id="PTHR30204">
    <property type="entry name" value="REDOX-CYCLING DRUG-SENSING TRANSCRIPTIONAL ACTIVATOR SOXR"/>
    <property type="match status" value="1"/>
</dbReference>
<sequence length="169" mass="18710">MGHMSQFSSTTPGLSIGEVAARTGIPIETLRFYDRSGLLGELPRTGGGHRVFDETSLGLLDVVVRLRRTGMPVEDVRAFVERVRADRDRAGRIELLRRHQARVRAQLEQLTADLAVIDWKIAAYTANEAGRPAPMPPPRWPGPGPDLSWTDDFALADEHHPPTEEGSRP</sequence>
<reference evidence="5" key="1">
    <citation type="journal article" date="2019" name="Int. J. Syst. Evol. Microbiol.">
        <title>The Global Catalogue of Microorganisms (GCM) 10K type strain sequencing project: providing services to taxonomists for standard genome sequencing and annotation.</title>
        <authorList>
            <consortium name="The Broad Institute Genomics Platform"/>
            <consortium name="The Broad Institute Genome Sequencing Center for Infectious Disease"/>
            <person name="Wu L."/>
            <person name="Ma J."/>
        </authorList>
    </citation>
    <scope>NUCLEOTIDE SEQUENCE [LARGE SCALE GENOMIC DNA]</scope>
    <source>
        <strain evidence="5">JCM 16929</strain>
    </source>
</reference>
<protein>
    <submittedName>
        <fullName evidence="4">MerR family transcriptional regulator</fullName>
    </submittedName>
</protein>
<evidence type="ECO:0000256" key="1">
    <source>
        <dbReference type="ARBA" id="ARBA00023125"/>
    </source>
</evidence>
<dbReference type="EMBL" id="BAABAB010000056">
    <property type="protein sequence ID" value="GAA3642852.1"/>
    <property type="molecule type" value="Genomic_DNA"/>
</dbReference>
<dbReference type="InterPro" id="IPR000551">
    <property type="entry name" value="MerR-type_HTH_dom"/>
</dbReference>
<dbReference type="PROSITE" id="PS50937">
    <property type="entry name" value="HTH_MERR_2"/>
    <property type="match status" value="1"/>
</dbReference>
<dbReference type="PRINTS" id="PR00040">
    <property type="entry name" value="HTHMERR"/>
</dbReference>
<dbReference type="InterPro" id="IPR047057">
    <property type="entry name" value="MerR_fam"/>
</dbReference>
<keyword evidence="1" id="KW-0238">DNA-binding</keyword>
<evidence type="ECO:0000259" key="3">
    <source>
        <dbReference type="PROSITE" id="PS50937"/>
    </source>
</evidence>
<gene>
    <name evidence="4" type="ORF">GCM10022236_51800</name>
</gene>
<dbReference type="SUPFAM" id="SSF46955">
    <property type="entry name" value="Putative DNA-binding domain"/>
    <property type="match status" value="1"/>
</dbReference>